<dbReference type="EMBL" id="CP032050">
    <property type="protein sequence ID" value="AYN67880.1"/>
    <property type="molecule type" value="Genomic_DNA"/>
</dbReference>
<gene>
    <name evidence="1" type="ORF">D1013_11085</name>
</gene>
<organism evidence="1 2">
    <name type="scientific">Euzebyella marina</name>
    <dbReference type="NCBI Taxonomy" id="1761453"/>
    <lineage>
        <taxon>Bacteria</taxon>
        <taxon>Pseudomonadati</taxon>
        <taxon>Bacteroidota</taxon>
        <taxon>Flavobacteriia</taxon>
        <taxon>Flavobacteriales</taxon>
        <taxon>Flavobacteriaceae</taxon>
        <taxon>Euzebyella</taxon>
    </lineage>
</organism>
<protein>
    <submittedName>
        <fullName evidence="1">Uncharacterized protein</fullName>
    </submittedName>
</protein>
<evidence type="ECO:0000313" key="1">
    <source>
        <dbReference type="EMBL" id="AYN67880.1"/>
    </source>
</evidence>
<dbReference type="KEGG" id="emar:D1013_11085"/>
<dbReference type="OrthoDB" id="370799at2"/>
<reference evidence="1 2" key="1">
    <citation type="submission" date="2018-08" db="EMBL/GenBank/DDBJ databases">
        <title>The reduced genetic potential of extracellular carbohydrate catabolism in Euzebyella marina RN62, a Flavobacteriia bacterium isolated from the hadal water.</title>
        <authorList>
            <person name="Xue C."/>
        </authorList>
    </citation>
    <scope>NUCLEOTIDE SEQUENCE [LARGE SCALE GENOMIC DNA]</scope>
    <source>
        <strain evidence="1 2">RN62</strain>
    </source>
</reference>
<accession>A0A3G2L6K1</accession>
<name>A0A3G2L6K1_9FLAO</name>
<keyword evidence="2" id="KW-1185">Reference proteome</keyword>
<dbReference type="RefSeq" id="WP_121848895.1">
    <property type="nucleotide sequence ID" value="NZ_CP032050.1"/>
</dbReference>
<sequence length="100" mass="11834">MSQQLTYEEFESTFTEDRPESAWPDALRALWFAGKDEWDASHDIAQEMHTNLGSWIHAYLHRVEGDKFNAGYWYRMAGKPYCNLTLKEELQQITEFVLKN</sequence>
<proteinExistence type="predicted"/>
<dbReference type="Proteomes" id="UP000276309">
    <property type="component" value="Chromosome"/>
</dbReference>
<evidence type="ECO:0000313" key="2">
    <source>
        <dbReference type="Proteomes" id="UP000276309"/>
    </source>
</evidence>
<dbReference type="AlphaFoldDB" id="A0A3G2L6K1"/>